<reference evidence="2" key="1">
    <citation type="submission" date="2017-11" db="EMBL/GenBank/DDBJ databases">
        <title>The draft genome sequence of Chromatocurvus sp. F02.</title>
        <authorList>
            <person name="Du Z.-J."/>
            <person name="Chang Y.-Q."/>
        </authorList>
    </citation>
    <scope>NUCLEOTIDE SEQUENCE [LARGE SCALE GENOMIC DNA]</scope>
    <source>
        <strain evidence="2">F02</strain>
    </source>
</reference>
<keyword evidence="2" id="KW-1185">Reference proteome</keyword>
<evidence type="ECO:0008006" key="3">
    <source>
        <dbReference type="Google" id="ProtNLM"/>
    </source>
</evidence>
<organism evidence="1 2">
    <name type="scientific">Kineobactrum sediminis</name>
    <dbReference type="NCBI Taxonomy" id="1905677"/>
    <lineage>
        <taxon>Bacteria</taxon>
        <taxon>Pseudomonadati</taxon>
        <taxon>Pseudomonadota</taxon>
        <taxon>Gammaproteobacteria</taxon>
        <taxon>Cellvibrionales</taxon>
        <taxon>Halieaceae</taxon>
        <taxon>Kineobactrum</taxon>
    </lineage>
</organism>
<sequence>MPLTSPALNLEVDHQLLDFSLDYAWQGRFRDAENQVDLAQSISSSLRSSALNDLLAAKAVLRMASVLELREERYRHQLSSEFSRALSAHVNLDIHGSYTLKKPSRWASEQLTTDYSIQLDTELLDGRLAMTGTYRETFKRRRALQNTLTAMDIDSRYHVGSGLQLDLSGTVMRTSGTTTAGFEQQRLQAGISWSPASDYDVSFRLNRREDTRIGRDDIFGSGSIIWSPELNWQLEFRYDDYLVEDMEGILFRARIDLGPG</sequence>
<proteinExistence type="predicted"/>
<gene>
    <name evidence="1" type="ORF">CWI75_01225</name>
</gene>
<accession>A0A2N5Y6H7</accession>
<dbReference type="EMBL" id="PKLZ01000001">
    <property type="protein sequence ID" value="PLW84004.1"/>
    <property type="molecule type" value="Genomic_DNA"/>
</dbReference>
<dbReference type="AlphaFoldDB" id="A0A2N5Y6H7"/>
<comment type="caution">
    <text evidence="1">The sequence shown here is derived from an EMBL/GenBank/DDBJ whole genome shotgun (WGS) entry which is preliminary data.</text>
</comment>
<evidence type="ECO:0000313" key="1">
    <source>
        <dbReference type="EMBL" id="PLW84004.1"/>
    </source>
</evidence>
<evidence type="ECO:0000313" key="2">
    <source>
        <dbReference type="Proteomes" id="UP000234845"/>
    </source>
</evidence>
<name>A0A2N5Y6H7_9GAMM</name>
<dbReference type="Proteomes" id="UP000234845">
    <property type="component" value="Unassembled WGS sequence"/>
</dbReference>
<protein>
    <recommendedName>
        <fullName evidence="3">DUF560 domain-containing protein</fullName>
    </recommendedName>
</protein>